<accession>A0A6P0UIU6</accession>
<evidence type="ECO:0000313" key="3">
    <source>
        <dbReference type="EMBL" id="NER12462.1"/>
    </source>
</evidence>
<dbReference type="PANTHER" id="PTHR43265">
    <property type="entry name" value="ESTERASE ESTD"/>
    <property type="match status" value="1"/>
</dbReference>
<dbReference type="GO" id="GO:0006508">
    <property type="term" value="P:proteolysis"/>
    <property type="evidence" value="ECO:0007669"/>
    <property type="project" value="InterPro"/>
</dbReference>
<dbReference type="InterPro" id="IPR002471">
    <property type="entry name" value="Pept_S9_AS"/>
</dbReference>
<sequence length="357" mass="39621">MKNITATILFIFVCVFVFAQEPVKPYPYHSEEVTFKNDEGGITLAGTLTLPEKEGVFPAVVLISGNGRQNRDEEFPGHKPFLVLSDYLTRSGIAVLRYDKRGVAASTGDYEAATTKDLSEDVSYAVKYLQTRKEIDRNKIGLIGHSEGGIIAPMVAGKEKNISFIVLLAGPGLPGDHVLLSQQMAIAKASGVAESDIQKIRELNEKAFSIVKNNTDPEVLKQRMTNYVSEISKGDPDKPEGMTEKEYVDLQVERILSPWIIYYLRYDPSKALEKVKCPVLALNGAKDLQVLPKENLTAIEEALKRGGNEDIAIKEISGLNHLFQECKTGLPNEYESIKQSFSPIAMDEILTWIKKQI</sequence>
<organism evidence="3 4">
    <name type="scientific">Leptobacterium flavescens</name>
    <dbReference type="NCBI Taxonomy" id="472055"/>
    <lineage>
        <taxon>Bacteria</taxon>
        <taxon>Pseudomonadati</taxon>
        <taxon>Bacteroidota</taxon>
        <taxon>Flavobacteriia</taxon>
        <taxon>Flavobacteriales</taxon>
        <taxon>Flavobacteriaceae</taxon>
        <taxon>Leptobacterium</taxon>
    </lineage>
</organism>
<dbReference type="GO" id="GO:0004252">
    <property type="term" value="F:serine-type endopeptidase activity"/>
    <property type="evidence" value="ECO:0007669"/>
    <property type="project" value="InterPro"/>
</dbReference>
<gene>
    <name evidence="3" type="ORF">GWK08_03340</name>
</gene>
<keyword evidence="4" id="KW-1185">Reference proteome</keyword>
<dbReference type="Proteomes" id="UP000468581">
    <property type="component" value="Unassembled WGS sequence"/>
</dbReference>
<feature type="domain" description="Serine aminopeptidase S33" evidence="2">
    <location>
        <begin position="84"/>
        <end position="322"/>
    </location>
</feature>
<keyword evidence="1 3" id="KW-0378">Hydrolase</keyword>
<comment type="caution">
    <text evidence="3">The sequence shown here is derived from an EMBL/GenBank/DDBJ whole genome shotgun (WGS) entry which is preliminary data.</text>
</comment>
<dbReference type="AlphaFoldDB" id="A0A6P0UIU6"/>
<dbReference type="EMBL" id="JAABOO010000001">
    <property type="protein sequence ID" value="NER12462.1"/>
    <property type="molecule type" value="Genomic_DNA"/>
</dbReference>
<name>A0A6P0UIU6_9FLAO</name>
<proteinExistence type="predicted"/>
<dbReference type="InterPro" id="IPR029058">
    <property type="entry name" value="AB_hydrolase_fold"/>
</dbReference>
<reference evidence="3 4" key="1">
    <citation type="submission" date="2020-01" db="EMBL/GenBank/DDBJ databases">
        <title>Leptobacterium flavescens.</title>
        <authorList>
            <person name="Wang G."/>
        </authorList>
    </citation>
    <scope>NUCLEOTIDE SEQUENCE [LARGE SCALE GENOMIC DNA]</scope>
    <source>
        <strain evidence="3 4">KCTC 22160</strain>
    </source>
</reference>
<protein>
    <submittedName>
        <fullName evidence="3">Alpha/beta fold hydrolase</fullName>
    </submittedName>
</protein>
<dbReference type="InterPro" id="IPR053145">
    <property type="entry name" value="AB_hydrolase_Est10"/>
</dbReference>
<evidence type="ECO:0000256" key="1">
    <source>
        <dbReference type="ARBA" id="ARBA00022801"/>
    </source>
</evidence>
<dbReference type="RefSeq" id="WP_163605484.1">
    <property type="nucleotide sequence ID" value="NZ_JAABOO010000001.1"/>
</dbReference>
<dbReference type="InterPro" id="IPR022742">
    <property type="entry name" value="Hydrolase_4"/>
</dbReference>
<dbReference type="SUPFAM" id="SSF53474">
    <property type="entry name" value="alpha/beta-Hydrolases"/>
    <property type="match status" value="1"/>
</dbReference>
<dbReference type="PROSITE" id="PS00708">
    <property type="entry name" value="PRO_ENDOPEP_SER"/>
    <property type="match status" value="1"/>
</dbReference>
<dbReference type="Gene3D" id="3.40.50.1820">
    <property type="entry name" value="alpha/beta hydrolase"/>
    <property type="match status" value="1"/>
</dbReference>
<evidence type="ECO:0000313" key="4">
    <source>
        <dbReference type="Proteomes" id="UP000468581"/>
    </source>
</evidence>
<evidence type="ECO:0000259" key="2">
    <source>
        <dbReference type="Pfam" id="PF12146"/>
    </source>
</evidence>
<dbReference type="PANTHER" id="PTHR43265:SF1">
    <property type="entry name" value="ESTERASE ESTD"/>
    <property type="match status" value="1"/>
</dbReference>
<dbReference type="GO" id="GO:0052689">
    <property type="term" value="F:carboxylic ester hydrolase activity"/>
    <property type="evidence" value="ECO:0007669"/>
    <property type="project" value="TreeGrafter"/>
</dbReference>
<dbReference type="Pfam" id="PF12146">
    <property type="entry name" value="Hydrolase_4"/>
    <property type="match status" value="1"/>
</dbReference>